<sequence length="94" mass="10654">MPNTRPYPSGLTKQERLLCPSSCIFWSVNEQAEFSLSLAAFNLNSDYLTLKVVNSKERFVLPFGSEEKQLLLIDRVRRRSAVENSRSTTALSSL</sequence>
<accession>A0A0V1IYN9</accession>
<evidence type="ECO:0000313" key="2">
    <source>
        <dbReference type="Proteomes" id="UP000054805"/>
    </source>
</evidence>
<gene>
    <name evidence="1" type="ORF">T4B_5839</name>
</gene>
<dbReference type="Proteomes" id="UP000054805">
    <property type="component" value="Unassembled WGS sequence"/>
</dbReference>
<protein>
    <submittedName>
        <fullName evidence="1">Uncharacterized protein</fullName>
    </submittedName>
</protein>
<keyword evidence="2" id="KW-1185">Reference proteome</keyword>
<evidence type="ECO:0000313" key="1">
    <source>
        <dbReference type="EMBL" id="KRZ27768.1"/>
    </source>
</evidence>
<dbReference type="EMBL" id="JYDS01000066">
    <property type="protein sequence ID" value="KRZ27768.1"/>
    <property type="molecule type" value="Genomic_DNA"/>
</dbReference>
<name>A0A0V1IYN9_TRIPS</name>
<dbReference type="AlphaFoldDB" id="A0A0V1IYN9"/>
<comment type="caution">
    <text evidence="1">The sequence shown here is derived from an EMBL/GenBank/DDBJ whole genome shotgun (WGS) entry which is preliminary data.</text>
</comment>
<organism evidence="1 2">
    <name type="scientific">Trichinella pseudospiralis</name>
    <name type="common">Parasitic roundworm</name>
    <dbReference type="NCBI Taxonomy" id="6337"/>
    <lineage>
        <taxon>Eukaryota</taxon>
        <taxon>Metazoa</taxon>
        <taxon>Ecdysozoa</taxon>
        <taxon>Nematoda</taxon>
        <taxon>Enoplea</taxon>
        <taxon>Dorylaimia</taxon>
        <taxon>Trichinellida</taxon>
        <taxon>Trichinellidae</taxon>
        <taxon>Trichinella</taxon>
    </lineage>
</organism>
<proteinExistence type="predicted"/>
<reference evidence="1 2" key="1">
    <citation type="submission" date="2015-01" db="EMBL/GenBank/DDBJ databases">
        <title>Evolution of Trichinella species and genotypes.</title>
        <authorList>
            <person name="Korhonen P.K."/>
            <person name="Edoardo P."/>
            <person name="Giuseppe L.R."/>
            <person name="Gasser R.B."/>
        </authorList>
    </citation>
    <scope>NUCLEOTIDE SEQUENCE [LARGE SCALE GENOMIC DNA]</scope>
    <source>
        <strain evidence="1">ISS588</strain>
    </source>
</reference>